<keyword evidence="2" id="KW-1185">Reference proteome</keyword>
<organism evidence="1 2">
    <name type="scientific">Natronospira proteinivora</name>
    <dbReference type="NCBI Taxonomy" id="1807133"/>
    <lineage>
        <taxon>Bacteria</taxon>
        <taxon>Pseudomonadati</taxon>
        <taxon>Pseudomonadota</taxon>
        <taxon>Gammaproteobacteria</taxon>
        <taxon>Natronospirales</taxon>
        <taxon>Natronospiraceae</taxon>
        <taxon>Natronospira</taxon>
    </lineage>
</organism>
<protein>
    <recommendedName>
        <fullName evidence="3">Sulfotransferase family protein</fullName>
    </recommendedName>
</protein>
<dbReference type="RefSeq" id="WP_253448904.1">
    <property type="nucleotide sequence ID" value="NZ_JALJYF010000002.1"/>
</dbReference>
<evidence type="ECO:0000313" key="2">
    <source>
        <dbReference type="Proteomes" id="UP001523550"/>
    </source>
</evidence>
<proteinExistence type="predicted"/>
<dbReference type="Gene3D" id="3.40.50.300">
    <property type="entry name" value="P-loop containing nucleotide triphosphate hydrolases"/>
    <property type="match status" value="1"/>
</dbReference>
<accession>A0ABT1G9A7</accession>
<evidence type="ECO:0008006" key="3">
    <source>
        <dbReference type="Google" id="ProtNLM"/>
    </source>
</evidence>
<evidence type="ECO:0000313" key="1">
    <source>
        <dbReference type="EMBL" id="MCP1727892.1"/>
    </source>
</evidence>
<dbReference type="EMBL" id="JALJYF010000002">
    <property type="protein sequence ID" value="MCP1727892.1"/>
    <property type="molecule type" value="Genomic_DNA"/>
</dbReference>
<gene>
    <name evidence="1" type="ORF">J2T60_001892</name>
</gene>
<sequence>MKDAEAAYPRALEVKSQLLDLRMKAGMVLDAGEVRGLLELIELGDPDTERDRIFRAVRRLVKLKSSLSARKDGLSWGGDDEGPSPEVLSRSIQHAMARVTVTTEVGDSLAAFPLDSRFREAALDLAAKALRVRAVDPNVAALMLEAFERLVSISTGSVREGEGARGSVGLDAAPRRNKVTVSGMGWSGASAVYDFFCDQDDVIPVGGGFRPFTGNWSIAPIFEHCSQADECARALILFLLQKYFGVWPADNAPMHRMYEQFLREESGEKLWEAFLYSCRQFERLIAEAYREGQGVDEIGLRNTFGGALDFYAQSYGEGQLYLFDQLLKFGSQGFEGLGYMEGFDMVCVVRDPRDVYATLKMNASAPPVERFASRYASQRRMLDKAIGAQVPGNERITVVGFEAFVLNEGLRQRLAEKLGLSGGIRMEGSQFKPEESSENIGVYRQILNEDERRFIEGQLSPFLEGPAI</sequence>
<dbReference type="Proteomes" id="UP001523550">
    <property type="component" value="Unassembled WGS sequence"/>
</dbReference>
<name>A0ABT1G9A7_9GAMM</name>
<dbReference type="SUPFAM" id="SSF52540">
    <property type="entry name" value="P-loop containing nucleoside triphosphate hydrolases"/>
    <property type="match status" value="1"/>
</dbReference>
<reference evidence="1 2" key="1">
    <citation type="submission" date="2022-03" db="EMBL/GenBank/DDBJ databases">
        <title>Genomic Encyclopedia of Type Strains, Phase III (KMG-III): the genomes of soil and plant-associated and newly described type strains.</title>
        <authorList>
            <person name="Whitman W."/>
        </authorList>
    </citation>
    <scope>NUCLEOTIDE SEQUENCE [LARGE SCALE GENOMIC DNA]</scope>
    <source>
        <strain evidence="1 2">BSker1</strain>
    </source>
</reference>
<comment type="caution">
    <text evidence="1">The sequence shown here is derived from an EMBL/GenBank/DDBJ whole genome shotgun (WGS) entry which is preliminary data.</text>
</comment>
<dbReference type="InterPro" id="IPR027417">
    <property type="entry name" value="P-loop_NTPase"/>
</dbReference>